<dbReference type="EC" id="2.7.1.17" evidence="4"/>
<dbReference type="GO" id="GO:0005997">
    <property type="term" value="P:xylulose metabolic process"/>
    <property type="evidence" value="ECO:0007669"/>
    <property type="project" value="UniProtKB-UniRule"/>
</dbReference>
<evidence type="ECO:0000259" key="5">
    <source>
        <dbReference type="Pfam" id="PF00370"/>
    </source>
</evidence>
<dbReference type="Proteomes" id="UP001652680">
    <property type="component" value="Unassembled WGS sequence"/>
</dbReference>
<feature type="domain" description="Carbohydrate kinase FGGY N-terminal" evidence="5">
    <location>
        <begin position="133"/>
        <end position="288"/>
    </location>
</feature>
<dbReference type="PANTHER" id="PTHR10196:SF57">
    <property type="entry name" value="XYLULOSE KINASE"/>
    <property type="match status" value="1"/>
</dbReference>
<accession>A0A6P4EM19</accession>
<keyword evidence="3 4" id="KW-0418">Kinase</keyword>
<dbReference type="Gene3D" id="3.30.420.40">
    <property type="match status" value="2"/>
</dbReference>
<dbReference type="InterPro" id="IPR018484">
    <property type="entry name" value="FGGY_N"/>
</dbReference>
<keyword evidence="4" id="KW-0119">Carbohydrate metabolism</keyword>
<dbReference type="FunFam" id="3.30.420.40:FF:000246">
    <property type="entry name" value="Xks1p"/>
    <property type="match status" value="1"/>
</dbReference>
<comment type="catalytic activity">
    <reaction evidence="4">
        <text>D-xylulose + ATP = D-xylulose 5-phosphate + ADP + H(+)</text>
        <dbReference type="Rhea" id="RHEA:10964"/>
        <dbReference type="ChEBI" id="CHEBI:15378"/>
        <dbReference type="ChEBI" id="CHEBI:17140"/>
        <dbReference type="ChEBI" id="CHEBI:30616"/>
        <dbReference type="ChEBI" id="CHEBI:57737"/>
        <dbReference type="ChEBI" id="CHEBI:456216"/>
        <dbReference type="EC" id="2.7.1.17"/>
    </reaction>
</comment>
<reference evidence="8" key="1">
    <citation type="journal article" date="2021" name="Elife">
        <title>Highly contiguous assemblies of 101 drosophilid genomes.</title>
        <authorList>
            <person name="Kim B.Y."/>
            <person name="Wang J.R."/>
            <person name="Miller D.E."/>
            <person name="Barmina O."/>
            <person name="Delaney E."/>
            <person name="Thompson A."/>
            <person name="Comeault A.A."/>
            <person name="Peede D."/>
            <person name="D'Agostino E.R."/>
            <person name="Pelaez J."/>
            <person name="Aguilar J.M."/>
            <person name="Haji D."/>
            <person name="Matsunaga T."/>
            <person name="Armstrong E.E."/>
            <person name="Zych M."/>
            <person name="Ogawa Y."/>
            <person name="Stamenkovic-Radak M."/>
            <person name="Jelic M."/>
            <person name="Veselinovic M.S."/>
            <person name="Tanaskovic M."/>
            <person name="Eric P."/>
            <person name="Gao J.J."/>
            <person name="Katoh T.K."/>
            <person name="Toda M.J."/>
            <person name="Watabe H."/>
            <person name="Watada M."/>
            <person name="Davis J.S."/>
            <person name="Moyle L.C."/>
            <person name="Manoli G."/>
            <person name="Bertolini E."/>
            <person name="Kostal V."/>
            <person name="Hawley R.S."/>
            <person name="Takahashi A."/>
            <person name="Jones C.D."/>
            <person name="Price D.K."/>
            <person name="Whiteman N."/>
            <person name="Kopp A."/>
            <person name="Matute D.R."/>
            <person name="Petrov D.A."/>
        </authorList>
    </citation>
    <scope>NUCLEOTIDE SEQUENCE [LARGE SCALE GENOMIC DNA]</scope>
</reference>
<dbReference type="CDD" id="cd07776">
    <property type="entry name" value="ASKHA_NBD_FGGY_SpXK-like"/>
    <property type="match status" value="1"/>
</dbReference>
<dbReference type="InterPro" id="IPR018485">
    <property type="entry name" value="FGGY_C"/>
</dbReference>
<evidence type="ECO:0000313" key="8">
    <source>
        <dbReference type="Proteomes" id="UP001652680"/>
    </source>
</evidence>
<name>A0A6P4EM19_DRORH</name>
<keyword evidence="4" id="KW-0547">Nucleotide-binding</keyword>
<dbReference type="GO" id="GO:0042732">
    <property type="term" value="P:D-xylose metabolic process"/>
    <property type="evidence" value="ECO:0007669"/>
    <property type="project" value="UniProtKB-UniRule"/>
</dbReference>
<dbReference type="GO" id="GO:0005524">
    <property type="term" value="F:ATP binding"/>
    <property type="evidence" value="ECO:0007669"/>
    <property type="project" value="UniProtKB-KW"/>
</dbReference>
<dbReference type="PIRSF" id="PIRSF000538">
    <property type="entry name" value="GlpK"/>
    <property type="match status" value="1"/>
</dbReference>
<keyword evidence="4" id="KW-0859">Xylose metabolism</keyword>
<dbReference type="Pfam" id="PF02782">
    <property type="entry name" value="FGGY_C"/>
    <property type="match status" value="1"/>
</dbReference>
<evidence type="ECO:0000256" key="4">
    <source>
        <dbReference type="RuleBase" id="RU367058"/>
    </source>
</evidence>
<dbReference type="GO" id="GO:0004856">
    <property type="term" value="F:D-xylulokinase activity"/>
    <property type="evidence" value="ECO:0007669"/>
    <property type="project" value="UniProtKB-UniRule"/>
</dbReference>
<evidence type="ECO:0000313" key="9">
    <source>
        <dbReference type="RefSeq" id="XP_016974306.1"/>
    </source>
</evidence>
<dbReference type="GO" id="GO:0005829">
    <property type="term" value="C:cytosol"/>
    <property type="evidence" value="ECO:0007669"/>
    <property type="project" value="TreeGrafter"/>
</dbReference>
<gene>
    <name evidence="9" type="primary">LOC108041047</name>
    <name evidence="7" type="synonym">108041047</name>
</gene>
<comment type="similarity">
    <text evidence="1 4">Belongs to the FGGY kinase family.</text>
</comment>
<dbReference type="RefSeq" id="XP_016974306.1">
    <property type="nucleotide sequence ID" value="XM_017118817.1"/>
</dbReference>
<evidence type="ECO:0000256" key="2">
    <source>
        <dbReference type="ARBA" id="ARBA00022679"/>
    </source>
</evidence>
<dbReference type="InterPro" id="IPR042024">
    <property type="entry name" value="D-XK_euk"/>
</dbReference>
<keyword evidence="4" id="KW-0067">ATP-binding</keyword>
<sequence length="552" mass="61575">MGPPKQIKRAFLGFDLSTQKLKAVLLNCKMEVIAAAEVKFDTDLPEFRTTGGANSGTEKNEYFVQPVMWVKAMDIVLDRLVMQQADLSTVVAISGSGQQHGSVYWSKHGLKTLQSLNSDKFLHAQIDDSAFVVNRTPIWMDATTTKQCLEMEMAVGGKLKMAELTGSKCYERFTGPQIRKIYQKRCHAYDEAKRISLVSSFISSLFLGSICPIDFSDGSGMNLLDIRKKVWSQECLNVCAPDLDERLGPPISPNTVVGNVCKFFVKRFSFSPDCKVVASTGDNPSALSGMLVNEKWLTISLGTSDTLMMSLKEPLNWEEGHVLCHPTITDQYMTLLCFKNASLVREGINKSMSGGNWDKFNEYLDSTPRGNFGNMAVHFNDMEIIPKAQGVLRWNKDIKPQSPEAAKGVTKFSSAQIEIRALVEGQMLHHRAVAEDLGYRFGHETHILVTGGASVNKSILQTTADVFNSPVYTQDEGHEAALMGAAYRAAYALYLEELGKQETPLRYRDYILSLTTNKLNLVCEPHKDSQEIYAPMLLRYREMARILANPNE</sequence>
<protein>
    <recommendedName>
        <fullName evidence="4">Xylulose kinase</fullName>
        <ecNumber evidence="4">2.7.1.17</ecNumber>
    </recommendedName>
</protein>
<dbReference type="OrthoDB" id="1728974at2759"/>
<reference evidence="7" key="3">
    <citation type="submission" date="2025-05" db="UniProtKB">
        <authorList>
            <consortium name="EnsemblMetazoa"/>
        </authorList>
    </citation>
    <scope>IDENTIFICATION</scope>
</reference>
<keyword evidence="8" id="KW-1185">Reference proteome</keyword>
<dbReference type="AlphaFoldDB" id="A0A6P4EM19"/>
<dbReference type="Pfam" id="PF00370">
    <property type="entry name" value="FGGY_N"/>
    <property type="match status" value="1"/>
</dbReference>
<keyword evidence="2 4" id="KW-0808">Transferase</keyword>
<evidence type="ECO:0000256" key="1">
    <source>
        <dbReference type="ARBA" id="ARBA00009156"/>
    </source>
</evidence>
<dbReference type="EnsemblMetazoa" id="XM_017118817.2">
    <property type="protein sequence ID" value="XP_016974306.1"/>
    <property type="gene ID" value="LOC108041047"/>
</dbReference>
<evidence type="ECO:0000313" key="7">
    <source>
        <dbReference type="EnsemblMetazoa" id="XP_016974306.1"/>
    </source>
</evidence>
<feature type="domain" description="Carbohydrate kinase FGGY C-terminal" evidence="6">
    <location>
        <begin position="298"/>
        <end position="493"/>
    </location>
</feature>
<dbReference type="InterPro" id="IPR000577">
    <property type="entry name" value="Carb_kinase_FGGY"/>
</dbReference>
<dbReference type="PANTHER" id="PTHR10196">
    <property type="entry name" value="SUGAR KINASE"/>
    <property type="match status" value="1"/>
</dbReference>
<evidence type="ECO:0000256" key="3">
    <source>
        <dbReference type="ARBA" id="ARBA00022777"/>
    </source>
</evidence>
<comment type="function">
    <text evidence="4">Phosphorylates D-xylulose to produce D-xylulose 5-phosphate, a molecule that may play an important role in the regulation of glucose metabolism and lipogenesis.</text>
</comment>
<evidence type="ECO:0000259" key="6">
    <source>
        <dbReference type="Pfam" id="PF02782"/>
    </source>
</evidence>
<organism evidence="9">
    <name type="scientific">Drosophila rhopaloa</name>
    <name type="common">Fruit fly</name>
    <dbReference type="NCBI Taxonomy" id="1041015"/>
    <lineage>
        <taxon>Eukaryota</taxon>
        <taxon>Metazoa</taxon>
        <taxon>Ecdysozoa</taxon>
        <taxon>Arthropoda</taxon>
        <taxon>Hexapoda</taxon>
        <taxon>Insecta</taxon>
        <taxon>Pterygota</taxon>
        <taxon>Neoptera</taxon>
        <taxon>Endopterygota</taxon>
        <taxon>Diptera</taxon>
        <taxon>Brachycera</taxon>
        <taxon>Muscomorpha</taxon>
        <taxon>Ephydroidea</taxon>
        <taxon>Drosophilidae</taxon>
        <taxon>Drosophila</taxon>
        <taxon>Sophophora</taxon>
    </lineage>
</organism>
<reference evidence="9" key="2">
    <citation type="submission" date="2025-04" db="UniProtKB">
        <authorList>
            <consortium name="RefSeq"/>
        </authorList>
    </citation>
    <scope>IDENTIFICATION</scope>
</reference>
<dbReference type="InterPro" id="IPR043129">
    <property type="entry name" value="ATPase_NBD"/>
</dbReference>
<dbReference type="GeneID" id="108041047"/>
<proteinExistence type="inferred from homology"/>
<dbReference type="SUPFAM" id="SSF53067">
    <property type="entry name" value="Actin-like ATPase domain"/>
    <property type="match status" value="2"/>
</dbReference>